<keyword evidence="2" id="KW-1185">Reference proteome</keyword>
<dbReference type="AlphaFoldDB" id="A0A5B7F0M9"/>
<sequence>MTESTLVNSCIRVVGQTIGVRGRRKVCAATPQEEGRHAVSKIRRTEGMKIAIKDSKRYVFPAVRKTVSQRTGVDETKSF</sequence>
<evidence type="ECO:0000313" key="1">
    <source>
        <dbReference type="EMBL" id="MPC40870.1"/>
    </source>
</evidence>
<reference evidence="1 2" key="1">
    <citation type="submission" date="2019-05" db="EMBL/GenBank/DDBJ databases">
        <title>Another draft genome of Portunus trituberculatus and its Hox gene families provides insights of decapod evolution.</title>
        <authorList>
            <person name="Jeong J.-H."/>
            <person name="Song I."/>
            <person name="Kim S."/>
            <person name="Choi T."/>
            <person name="Kim D."/>
            <person name="Ryu S."/>
            <person name="Kim W."/>
        </authorList>
    </citation>
    <scope>NUCLEOTIDE SEQUENCE [LARGE SCALE GENOMIC DNA]</scope>
    <source>
        <tissue evidence="1">Muscle</tissue>
    </source>
</reference>
<proteinExistence type="predicted"/>
<evidence type="ECO:0000313" key="2">
    <source>
        <dbReference type="Proteomes" id="UP000324222"/>
    </source>
</evidence>
<dbReference type="Proteomes" id="UP000324222">
    <property type="component" value="Unassembled WGS sequence"/>
</dbReference>
<dbReference type="EMBL" id="VSRR010004842">
    <property type="protein sequence ID" value="MPC40870.1"/>
    <property type="molecule type" value="Genomic_DNA"/>
</dbReference>
<organism evidence="1 2">
    <name type="scientific">Portunus trituberculatus</name>
    <name type="common">Swimming crab</name>
    <name type="synonym">Neptunus trituberculatus</name>
    <dbReference type="NCBI Taxonomy" id="210409"/>
    <lineage>
        <taxon>Eukaryota</taxon>
        <taxon>Metazoa</taxon>
        <taxon>Ecdysozoa</taxon>
        <taxon>Arthropoda</taxon>
        <taxon>Crustacea</taxon>
        <taxon>Multicrustacea</taxon>
        <taxon>Malacostraca</taxon>
        <taxon>Eumalacostraca</taxon>
        <taxon>Eucarida</taxon>
        <taxon>Decapoda</taxon>
        <taxon>Pleocyemata</taxon>
        <taxon>Brachyura</taxon>
        <taxon>Eubrachyura</taxon>
        <taxon>Portunoidea</taxon>
        <taxon>Portunidae</taxon>
        <taxon>Portuninae</taxon>
        <taxon>Portunus</taxon>
    </lineage>
</organism>
<accession>A0A5B7F0M9</accession>
<name>A0A5B7F0M9_PORTR</name>
<comment type="caution">
    <text evidence="1">The sequence shown here is derived from an EMBL/GenBank/DDBJ whole genome shotgun (WGS) entry which is preliminary data.</text>
</comment>
<gene>
    <name evidence="1" type="ORF">E2C01_034443</name>
</gene>
<protein>
    <submittedName>
        <fullName evidence="1">Uncharacterized protein</fullName>
    </submittedName>
</protein>